<dbReference type="Proteomes" id="UP000248132">
    <property type="component" value="Unassembled WGS sequence"/>
</dbReference>
<evidence type="ECO:0000313" key="2">
    <source>
        <dbReference type="Proteomes" id="UP000248132"/>
    </source>
</evidence>
<keyword evidence="2" id="KW-1185">Reference proteome</keyword>
<protein>
    <submittedName>
        <fullName evidence="1">Uncharacterized protein</fullName>
    </submittedName>
</protein>
<evidence type="ECO:0000313" key="1">
    <source>
        <dbReference type="EMBL" id="PYG86577.1"/>
    </source>
</evidence>
<sequence>MGSAKQTDKEWVEQQRMCGKTLKAWCEENDINLSTMSDRISKLKNRTYSKEKLISA</sequence>
<organism evidence="1 2">
    <name type="scientific">Ruminiclostridium sufflavum DSM 19573</name>
    <dbReference type="NCBI Taxonomy" id="1121337"/>
    <lineage>
        <taxon>Bacteria</taxon>
        <taxon>Bacillati</taxon>
        <taxon>Bacillota</taxon>
        <taxon>Clostridia</taxon>
        <taxon>Eubacteriales</taxon>
        <taxon>Oscillospiraceae</taxon>
        <taxon>Ruminiclostridium</taxon>
    </lineage>
</organism>
<comment type="caution">
    <text evidence="1">The sequence shown here is derived from an EMBL/GenBank/DDBJ whole genome shotgun (WGS) entry which is preliminary data.</text>
</comment>
<dbReference type="AlphaFoldDB" id="A0A318XUM7"/>
<dbReference type="EMBL" id="QKMR01000019">
    <property type="protein sequence ID" value="PYG86577.1"/>
    <property type="molecule type" value="Genomic_DNA"/>
</dbReference>
<reference evidence="1 2" key="1">
    <citation type="submission" date="2018-06" db="EMBL/GenBank/DDBJ databases">
        <title>Genomic Encyclopedia of Type Strains, Phase I: the one thousand microbial genomes (KMG-I) project.</title>
        <authorList>
            <person name="Kyrpides N."/>
        </authorList>
    </citation>
    <scope>NUCLEOTIDE SEQUENCE [LARGE SCALE GENOMIC DNA]</scope>
    <source>
        <strain evidence="1 2">DSM 19573</strain>
    </source>
</reference>
<proteinExistence type="predicted"/>
<accession>A0A318XUM7</accession>
<gene>
    <name evidence="1" type="ORF">LY28_02918</name>
</gene>
<name>A0A318XUM7_9FIRM</name>